<proteinExistence type="predicted"/>
<dbReference type="EMBL" id="MN740361">
    <property type="protein sequence ID" value="QHU02709.1"/>
    <property type="molecule type" value="Genomic_DNA"/>
</dbReference>
<dbReference type="AlphaFoldDB" id="A0A6C0JAN2"/>
<reference evidence="1" key="1">
    <citation type="journal article" date="2020" name="Nature">
        <title>Giant virus diversity and host interactions through global metagenomics.</title>
        <authorList>
            <person name="Schulz F."/>
            <person name="Roux S."/>
            <person name="Paez-Espino D."/>
            <person name="Jungbluth S."/>
            <person name="Walsh D.A."/>
            <person name="Denef V.J."/>
            <person name="McMahon K.D."/>
            <person name="Konstantinidis K.T."/>
            <person name="Eloe-Fadrosh E.A."/>
            <person name="Kyrpides N.C."/>
            <person name="Woyke T."/>
        </authorList>
    </citation>
    <scope>NUCLEOTIDE SEQUENCE</scope>
    <source>
        <strain evidence="1">GVMAG-M-3300025880-76</strain>
    </source>
</reference>
<name>A0A6C0JAN2_9ZZZZ</name>
<accession>A0A6C0JAN2</accession>
<evidence type="ECO:0000313" key="1">
    <source>
        <dbReference type="EMBL" id="QHU02709.1"/>
    </source>
</evidence>
<protein>
    <submittedName>
        <fullName evidence="1">Uncharacterized protein</fullName>
    </submittedName>
</protein>
<sequence length="33" mass="4027">MYTVNDKLHLFVYKIDYMCIMKDIHIYKGTIIC</sequence>
<organism evidence="1">
    <name type="scientific">viral metagenome</name>
    <dbReference type="NCBI Taxonomy" id="1070528"/>
    <lineage>
        <taxon>unclassified sequences</taxon>
        <taxon>metagenomes</taxon>
        <taxon>organismal metagenomes</taxon>
    </lineage>
</organism>